<dbReference type="EMBL" id="JAKWFO010000005">
    <property type="protein sequence ID" value="KAI9635057.1"/>
    <property type="molecule type" value="Genomic_DNA"/>
</dbReference>
<proteinExistence type="predicted"/>
<feature type="domain" description="Transcription initiation factor IIE subunit alpha N-terminal" evidence="2">
    <location>
        <begin position="28"/>
        <end position="179"/>
    </location>
</feature>
<dbReference type="Proteomes" id="UP001164286">
    <property type="component" value="Unassembled WGS sequence"/>
</dbReference>
<protein>
    <submittedName>
        <fullName evidence="3">Transcription initiation factor TFIIE alpha subunit</fullName>
    </submittedName>
</protein>
<keyword evidence="4" id="KW-1185">Reference proteome</keyword>
<dbReference type="InterPro" id="IPR039997">
    <property type="entry name" value="TFE"/>
</dbReference>
<dbReference type="SUPFAM" id="SSF57783">
    <property type="entry name" value="Zinc beta-ribbon"/>
    <property type="match status" value="1"/>
</dbReference>
<organism evidence="3 4">
    <name type="scientific">Dioszegia hungarica</name>
    <dbReference type="NCBI Taxonomy" id="4972"/>
    <lineage>
        <taxon>Eukaryota</taxon>
        <taxon>Fungi</taxon>
        <taxon>Dikarya</taxon>
        <taxon>Basidiomycota</taxon>
        <taxon>Agaricomycotina</taxon>
        <taxon>Tremellomycetes</taxon>
        <taxon>Tremellales</taxon>
        <taxon>Bulleribasidiaceae</taxon>
        <taxon>Dioszegia</taxon>
    </lineage>
</organism>
<dbReference type="InterPro" id="IPR002853">
    <property type="entry name" value="TFIIE_asu"/>
</dbReference>
<dbReference type="AlphaFoldDB" id="A0AA38H5U9"/>
<reference evidence="3" key="1">
    <citation type="journal article" date="2022" name="G3 (Bethesda)">
        <title>High quality genome of the basidiomycete yeast Dioszegia hungarica PDD-24b-2 isolated from cloud water.</title>
        <authorList>
            <person name="Jarrige D."/>
            <person name="Haridas S."/>
            <person name="Bleykasten-Grosshans C."/>
            <person name="Joly M."/>
            <person name="Nadalig T."/>
            <person name="Sancelme M."/>
            <person name="Vuilleumier S."/>
            <person name="Grigoriev I.V."/>
            <person name="Amato P."/>
            <person name="Bringel F."/>
        </authorList>
    </citation>
    <scope>NUCLEOTIDE SEQUENCE</scope>
    <source>
        <strain evidence="3">PDD-24b-2</strain>
    </source>
</reference>
<feature type="region of interest" description="Disordered" evidence="1">
    <location>
        <begin position="344"/>
        <end position="373"/>
    </location>
</feature>
<dbReference type="GO" id="GO:0005673">
    <property type="term" value="C:transcription factor TFIIE complex"/>
    <property type="evidence" value="ECO:0007669"/>
    <property type="project" value="TreeGrafter"/>
</dbReference>
<evidence type="ECO:0000313" key="4">
    <source>
        <dbReference type="Proteomes" id="UP001164286"/>
    </source>
</evidence>
<evidence type="ECO:0000256" key="1">
    <source>
        <dbReference type="SAM" id="MobiDB-lite"/>
    </source>
</evidence>
<evidence type="ECO:0000259" key="2">
    <source>
        <dbReference type="SMART" id="SM00531"/>
    </source>
</evidence>
<dbReference type="Pfam" id="PF02002">
    <property type="entry name" value="TFIIE_alpha"/>
    <property type="match status" value="1"/>
</dbReference>
<dbReference type="GO" id="GO:0006367">
    <property type="term" value="P:transcription initiation at RNA polymerase II promoter"/>
    <property type="evidence" value="ECO:0007669"/>
    <property type="project" value="InterPro"/>
</dbReference>
<dbReference type="InterPro" id="IPR024550">
    <property type="entry name" value="TFIIEa/SarR/Rpc3_HTH_dom"/>
</dbReference>
<dbReference type="RefSeq" id="XP_052944834.1">
    <property type="nucleotide sequence ID" value="XM_053092584.1"/>
</dbReference>
<gene>
    <name evidence="3" type="ORF">MKK02DRAFT_43736</name>
</gene>
<name>A0AA38H5U9_9TREE</name>
<feature type="compositionally biased region" description="Acidic residues" evidence="1">
    <location>
        <begin position="350"/>
        <end position="360"/>
    </location>
</feature>
<sequence>MSAHLSQEQIKRLCEDLVYQVGYAFYDVPYIILLNLMVQIEVARETDIQEATFVQVSEIRKYMGMLLTHRLIKRHANKERVPIPEYLLKRNDTERTRLKEVIYYYLDYREFANVVKYRIAMMRKGIDEKIMQDVGHKGYVCPTCSRMYTPLQIPTLFSPAHNAFLCEDDKAELIEHVPDETDSSDKMQRFNRATQPIRDALRAVEGITLPTVNIHSWIAENVKSTVVLDEEAEGSKAKVQVVLGGEGERERIEKDRLAEQQRVQNALPIWHTHSTVTGSATTLGIADQTKSARLAAERKAGVSTGQGESEDAMLMQHYEGMDDVSEDGDEPIPAKVAVKVEVKAEPSDVDHEDEEDEEADTPPAVPVGPGADGMATAVASNGTAVMVKVNGVPKPLDEITEEDQEDMTPDEYQAYYEAALA</sequence>
<dbReference type="PANTHER" id="PTHR13097">
    <property type="entry name" value="TRANSCRIPTION INITIATION FACTOR IIE, ALPHA SUBUNIT"/>
    <property type="match status" value="1"/>
</dbReference>
<comment type="caution">
    <text evidence="3">The sequence shown here is derived from an EMBL/GenBank/DDBJ whole genome shotgun (WGS) entry which is preliminary data.</text>
</comment>
<evidence type="ECO:0000313" key="3">
    <source>
        <dbReference type="EMBL" id="KAI9635057.1"/>
    </source>
</evidence>
<dbReference type="SMART" id="SM00531">
    <property type="entry name" value="TFIIE"/>
    <property type="match status" value="1"/>
</dbReference>
<accession>A0AA38H5U9</accession>
<dbReference type="GeneID" id="77731789"/>
<dbReference type="PANTHER" id="PTHR13097:SF7">
    <property type="entry name" value="GENERAL TRANSCRIPTION FACTOR IIE SUBUNIT 1"/>
    <property type="match status" value="1"/>
</dbReference>